<dbReference type="AlphaFoldDB" id="A0A1K1QAX3"/>
<keyword evidence="1" id="KW-1133">Transmembrane helix</keyword>
<dbReference type="RefSeq" id="WP_072304150.1">
    <property type="nucleotide sequence ID" value="NZ_FPIY01000003.1"/>
</dbReference>
<gene>
    <name evidence="2" type="ORF">SAMN05660313_02524</name>
</gene>
<dbReference type="STRING" id="76595.SAMN05660313_02524"/>
<proteinExistence type="predicted"/>
<name>A0A1K1QAX3_9FLAO</name>
<keyword evidence="3" id="KW-1185">Reference proteome</keyword>
<reference evidence="3" key="1">
    <citation type="submission" date="2016-11" db="EMBL/GenBank/DDBJ databases">
        <authorList>
            <person name="Varghese N."/>
            <person name="Submissions S."/>
        </authorList>
    </citation>
    <scope>NUCLEOTIDE SEQUENCE [LARGE SCALE GENOMIC DNA]</scope>
    <source>
        <strain evidence="3">DSM 24786</strain>
    </source>
</reference>
<organism evidence="2 3">
    <name type="scientific">Cellulophaga fucicola</name>
    <dbReference type="NCBI Taxonomy" id="76595"/>
    <lineage>
        <taxon>Bacteria</taxon>
        <taxon>Pseudomonadati</taxon>
        <taxon>Bacteroidota</taxon>
        <taxon>Flavobacteriia</taxon>
        <taxon>Flavobacteriales</taxon>
        <taxon>Flavobacteriaceae</taxon>
        <taxon>Cellulophaga</taxon>
    </lineage>
</organism>
<feature type="transmembrane region" description="Helical" evidence="1">
    <location>
        <begin position="153"/>
        <end position="178"/>
    </location>
</feature>
<dbReference type="Proteomes" id="UP000183257">
    <property type="component" value="Unassembled WGS sequence"/>
</dbReference>
<protein>
    <submittedName>
        <fullName evidence="2">Uncharacterized protein</fullName>
    </submittedName>
</protein>
<evidence type="ECO:0000256" key="1">
    <source>
        <dbReference type="SAM" id="Phobius"/>
    </source>
</evidence>
<feature type="transmembrane region" description="Helical" evidence="1">
    <location>
        <begin position="190"/>
        <end position="213"/>
    </location>
</feature>
<dbReference type="OrthoDB" id="662673at2"/>
<feature type="transmembrane region" description="Helical" evidence="1">
    <location>
        <begin position="91"/>
        <end position="110"/>
    </location>
</feature>
<evidence type="ECO:0000313" key="2">
    <source>
        <dbReference type="EMBL" id="SFW56876.1"/>
    </source>
</evidence>
<keyword evidence="1" id="KW-0812">Transmembrane</keyword>
<sequence>MKLSKEQIEKLYVFTRKHYVVHYDLQTELVDHLSNGIEEQLQQNPKLSFDDALQVEFKKFGVFCFMDVVEKRQKAMNKRYRKILFRFVKEWFQLPKLLTTIVIFVLFFLVLHLKQASYVLMGSILILVAVDLYHQFKRRKKEKTQKRKKEKVFMLEAMIGDTRNGFSVITLVNFFNIISISRFNFSELHSYWLVLIAIVVTLLCLVFYITAYVMPSKAQELLEETYPEYNLI</sequence>
<accession>A0A1K1QAX3</accession>
<feature type="transmembrane region" description="Helical" evidence="1">
    <location>
        <begin position="116"/>
        <end position="133"/>
    </location>
</feature>
<evidence type="ECO:0000313" key="3">
    <source>
        <dbReference type="Proteomes" id="UP000183257"/>
    </source>
</evidence>
<dbReference type="EMBL" id="FPIY01000003">
    <property type="protein sequence ID" value="SFW56876.1"/>
    <property type="molecule type" value="Genomic_DNA"/>
</dbReference>
<keyword evidence="1" id="KW-0472">Membrane</keyword>